<protein>
    <submittedName>
        <fullName evidence="2">Uncharacterized protein</fullName>
    </submittedName>
</protein>
<proteinExistence type="predicted"/>
<organism evidence="2 3">
    <name type="scientific">Tribonema minus</name>
    <dbReference type="NCBI Taxonomy" id="303371"/>
    <lineage>
        <taxon>Eukaryota</taxon>
        <taxon>Sar</taxon>
        <taxon>Stramenopiles</taxon>
        <taxon>Ochrophyta</taxon>
        <taxon>PX clade</taxon>
        <taxon>Xanthophyceae</taxon>
        <taxon>Tribonematales</taxon>
        <taxon>Tribonemataceae</taxon>
        <taxon>Tribonema</taxon>
    </lineage>
</organism>
<dbReference type="AlphaFoldDB" id="A0A836CIV2"/>
<feature type="transmembrane region" description="Helical" evidence="1">
    <location>
        <begin position="24"/>
        <end position="44"/>
    </location>
</feature>
<reference evidence="2" key="1">
    <citation type="submission" date="2021-02" db="EMBL/GenBank/DDBJ databases">
        <title>First Annotated Genome of the Yellow-green Alga Tribonema minus.</title>
        <authorList>
            <person name="Mahan K.M."/>
        </authorList>
    </citation>
    <scope>NUCLEOTIDE SEQUENCE</scope>
    <source>
        <strain evidence="2">UTEX B ZZ1240</strain>
    </source>
</reference>
<name>A0A836CIV2_9STRA</name>
<evidence type="ECO:0000256" key="1">
    <source>
        <dbReference type="SAM" id="Phobius"/>
    </source>
</evidence>
<gene>
    <name evidence="2" type="ORF">JKP88DRAFT_235064</name>
</gene>
<evidence type="ECO:0000313" key="3">
    <source>
        <dbReference type="Proteomes" id="UP000664859"/>
    </source>
</evidence>
<evidence type="ECO:0000313" key="2">
    <source>
        <dbReference type="EMBL" id="KAG5187662.1"/>
    </source>
</evidence>
<keyword evidence="3" id="KW-1185">Reference proteome</keyword>
<keyword evidence="1" id="KW-0472">Membrane</keyword>
<keyword evidence="1" id="KW-0812">Transmembrane</keyword>
<accession>A0A836CIV2</accession>
<sequence length="130" mass="13984">MHSVQVAVHGMCCSPAISLSDAHMWLLLLLTNVGGFAGVVRATIPRYKLAPPLPCGHVILLSRTSKRVSIVSQSLRSLSECADANIAQLQQLRTRCILHMPGAATGTFVRHACVVCCSGCVTAWNFKLEL</sequence>
<dbReference type="EMBL" id="JAFCMP010000086">
    <property type="protein sequence ID" value="KAG5187662.1"/>
    <property type="molecule type" value="Genomic_DNA"/>
</dbReference>
<comment type="caution">
    <text evidence="2">The sequence shown here is derived from an EMBL/GenBank/DDBJ whole genome shotgun (WGS) entry which is preliminary data.</text>
</comment>
<dbReference type="Proteomes" id="UP000664859">
    <property type="component" value="Unassembled WGS sequence"/>
</dbReference>
<keyword evidence="1" id="KW-1133">Transmembrane helix</keyword>